<dbReference type="EMBL" id="EQ973815">
    <property type="protein sequence ID" value="EEF45130.1"/>
    <property type="molecule type" value="Genomic_DNA"/>
</dbReference>
<gene>
    <name evidence="1" type="ORF">RCOM_1460070</name>
</gene>
<dbReference type="InParanoid" id="B9RU11"/>
<reference evidence="2" key="1">
    <citation type="journal article" date="2010" name="Nat. Biotechnol.">
        <title>Draft genome sequence of the oilseed species Ricinus communis.</title>
        <authorList>
            <person name="Chan A.P."/>
            <person name="Crabtree J."/>
            <person name="Zhao Q."/>
            <person name="Lorenzi H."/>
            <person name="Orvis J."/>
            <person name="Puiu D."/>
            <person name="Melake-Berhan A."/>
            <person name="Jones K.M."/>
            <person name="Redman J."/>
            <person name="Chen G."/>
            <person name="Cahoon E.B."/>
            <person name="Gedil M."/>
            <person name="Stanke M."/>
            <person name="Haas B.J."/>
            <person name="Wortman J.R."/>
            <person name="Fraser-Liggett C.M."/>
            <person name="Ravel J."/>
            <person name="Rabinowicz P.D."/>
        </authorList>
    </citation>
    <scope>NUCLEOTIDE SEQUENCE [LARGE SCALE GENOMIC DNA]</scope>
    <source>
        <strain evidence="2">cv. Hale</strain>
    </source>
</reference>
<dbReference type="AlphaFoldDB" id="B9RU11"/>
<dbReference type="Proteomes" id="UP000008311">
    <property type="component" value="Unassembled WGS sequence"/>
</dbReference>
<sequence length="120" mass="13234">MQREKPHHHLIFPSAPSLAAIDITLTITDKQINSLNNHPTIMLLSSFVRATSSPPLFLTRVISSSLLLTFAQLAITTPSLSCQPLPFNSPPIAATTPTTILHTQMVTHIYMLMAIEFLPF</sequence>
<proteinExistence type="predicted"/>
<accession>B9RU11</accession>
<protein>
    <submittedName>
        <fullName evidence="1">Uncharacterized protein</fullName>
    </submittedName>
</protein>
<organism evidence="1 2">
    <name type="scientific">Ricinus communis</name>
    <name type="common">Castor bean</name>
    <dbReference type="NCBI Taxonomy" id="3988"/>
    <lineage>
        <taxon>Eukaryota</taxon>
        <taxon>Viridiplantae</taxon>
        <taxon>Streptophyta</taxon>
        <taxon>Embryophyta</taxon>
        <taxon>Tracheophyta</taxon>
        <taxon>Spermatophyta</taxon>
        <taxon>Magnoliopsida</taxon>
        <taxon>eudicotyledons</taxon>
        <taxon>Gunneridae</taxon>
        <taxon>Pentapetalae</taxon>
        <taxon>rosids</taxon>
        <taxon>fabids</taxon>
        <taxon>Malpighiales</taxon>
        <taxon>Euphorbiaceae</taxon>
        <taxon>Acalyphoideae</taxon>
        <taxon>Acalypheae</taxon>
        <taxon>Ricinus</taxon>
    </lineage>
</organism>
<keyword evidence="2" id="KW-1185">Reference proteome</keyword>
<name>B9RU11_RICCO</name>
<evidence type="ECO:0000313" key="2">
    <source>
        <dbReference type="Proteomes" id="UP000008311"/>
    </source>
</evidence>
<evidence type="ECO:0000313" key="1">
    <source>
        <dbReference type="EMBL" id="EEF45130.1"/>
    </source>
</evidence>